<dbReference type="GO" id="GO:0033617">
    <property type="term" value="P:mitochondrial respiratory chain complex IV assembly"/>
    <property type="evidence" value="ECO:0007669"/>
    <property type="project" value="InterPro"/>
</dbReference>
<feature type="compositionally biased region" description="Polar residues" evidence="1">
    <location>
        <begin position="7"/>
        <end position="19"/>
    </location>
</feature>
<protein>
    <submittedName>
        <fullName evidence="2">Ankyrin repeat domain containing protein</fullName>
    </submittedName>
</protein>
<comment type="caution">
    <text evidence="2">The sequence shown here is derived from an EMBL/GenBank/DDBJ whole genome shotgun (WGS) entry which is preliminary data.</text>
</comment>
<dbReference type="OrthoDB" id="5586401at2759"/>
<dbReference type="InterPro" id="IPR009069">
    <property type="entry name" value="Cys_alpha_HP_mot_SF"/>
</dbReference>
<dbReference type="Proteomes" id="UP000221165">
    <property type="component" value="Unassembled WGS sequence"/>
</dbReference>
<dbReference type="EMBL" id="MIGC01001789">
    <property type="protein sequence ID" value="PHJ22183.1"/>
    <property type="molecule type" value="Genomic_DNA"/>
</dbReference>
<evidence type="ECO:0000256" key="1">
    <source>
        <dbReference type="SAM" id="MobiDB-lite"/>
    </source>
</evidence>
<evidence type="ECO:0000313" key="2">
    <source>
        <dbReference type="EMBL" id="PHJ22183.1"/>
    </source>
</evidence>
<sequence length="96" mass="10549">MDRATGLPTSSGFPATQTRCGGLKTDTGKDARTISRASASKYFGDDVDDKVERTGCAAPYQRLVDCLGLHDRDWRMCRGELQEFRRCCSENNVPGA</sequence>
<dbReference type="GO" id="GO:0005758">
    <property type="term" value="C:mitochondrial intermembrane space"/>
    <property type="evidence" value="ECO:0007669"/>
    <property type="project" value="InterPro"/>
</dbReference>
<dbReference type="RefSeq" id="XP_067923860.1">
    <property type="nucleotide sequence ID" value="XM_068064161.1"/>
</dbReference>
<dbReference type="VEuPathDB" id="ToxoDB:CSUI_003966"/>
<name>A0A2C6L3D5_9APIC</name>
<dbReference type="InterPro" id="IPR039870">
    <property type="entry name" value="Coa4-like"/>
</dbReference>
<proteinExistence type="predicted"/>
<keyword evidence="3" id="KW-1185">Reference proteome</keyword>
<reference evidence="2 3" key="1">
    <citation type="journal article" date="2017" name="Int. J. Parasitol.">
        <title>The genome of the protozoan parasite Cystoisospora suis and a reverse vaccinology approach to identify vaccine candidates.</title>
        <authorList>
            <person name="Palmieri N."/>
            <person name="Shrestha A."/>
            <person name="Ruttkowski B."/>
            <person name="Beck T."/>
            <person name="Vogl C."/>
            <person name="Tomley F."/>
            <person name="Blake D.P."/>
            <person name="Joachim A."/>
        </authorList>
    </citation>
    <scope>NUCLEOTIDE SEQUENCE [LARGE SCALE GENOMIC DNA]</scope>
    <source>
        <strain evidence="2 3">Wien I</strain>
    </source>
</reference>
<feature type="region of interest" description="Disordered" evidence="1">
    <location>
        <begin position="1"/>
        <end position="28"/>
    </location>
</feature>
<dbReference type="AlphaFoldDB" id="A0A2C6L3D5"/>
<accession>A0A2C6L3D5</accession>
<dbReference type="PANTHER" id="PTHR13639">
    <property type="entry name" value="CYTOCHROME C OXIDASE ASSEMBLY FACTOR 4 HOMOLOG, MITOCHONDRIAL"/>
    <property type="match status" value="1"/>
</dbReference>
<gene>
    <name evidence="2" type="ORF">CSUI_003966</name>
</gene>
<evidence type="ECO:0000313" key="3">
    <source>
        <dbReference type="Proteomes" id="UP000221165"/>
    </source>
</evidence>
<dbReference type="SUPFAM" id="SSF47072">
    <property type="entry name" value="Cysteine alpha-hairpin motif"/>
    <property type="match status" value="1"/>
</dbReference>
<dbReference type="GeneID" id="94427372"/>
<organism evidence="2 3">
    <name type="scientific">Cystoisospora suis</name>
    <dbReference type="NCBI Taxonomy" id="483139"/>
    <lineage>
        <taxon>Eukaryota</taxon>
        <taxon>Sar</taxon>
        <taxon>Alveolata</taxon>
        <taxon>Apicomplexa</taxon>
        <taxon>Conoidasida</taxon>
        <taxon>Coccidia</taxon>
        <taxon>Eucoccidiorida</taxon>
        <taxon>Eimeriorina</taxon>
        <taxon>Sarcocystidae</taxon>
        <taxon>Cystoisospora</taxon>
    </lineage>
</organism>
<dbReference type="PANTHER" id="PTHR13639:SF2">
    <property type="entry name" value="CYTOCHROME C OXIDASE ASSEMBLY FACTOR 4 HOMOLOG, MITOCHONDRIAL"/>
    <property type="match status" value="1"/>
</dbReference>